<protein>
    <submittedName>
        <fullName evidence="1">Uncharacterized protein</fullName>
    </submittedName>
</protein>
<keyword evidence="2" id="KW-1185">Reference proteome</keyword>
<dbReference type="EnsemblPlants" id="Bo2g093240.1">
    <property type="protein sequence ID" value="Bo2g093240.1"/>
    <property type="gene ID" value="Bo2g093240"/>
</dbReference>
<reference evidence="1 2" key="1">
    <citation type="journal article" date="2014" name="Genome Biol.">
        <title>Transcriptome and methylome profiling reveals relics of genome dominance in the mesopolyploid Brassica oleracea.</title>
        <authorList>
            <person name="Parkin I.A."/>
            <person name="Koh C."/>
            <person name="Tang H."/>
            <person name="Robinson S.J."/>
            <person name="Kagale S."/>
            <person name="Clarke W.E."/>
            <person name="Town C.D."/>
            <person name="Nixon J."/>
            <person name="Krishnakumar V."/>
            <person name="Bidwell S.L."/>
            <person name="Denoeud F."/>
            <person name="Belcram H."/>
            <person name="Links M.G."/>
            <person name="Just J."/>
            <person name="Clarke C."/>
            <person name="Bender T."/>
            <person name="Huebert T."/>
            <person name="Mason A.S."/>
            <person name="Pires J.C."/>
            <person name="Barker G."/>
            <person name="Moore J."/>
            <person name="Walley P.G."/>
            <person name="Manoli S."/>
            <person name="Batley J."/>
            <person name="Edwards D."/>
            <person name="Nelson M.N."/>
            <person name="Wang X."/>
            <person name="Paterson A.H."/>
            <person name="King G."/>
            <person name="Bancroft I."/>
            <person name="Chalhoub B."/>
            <person name="Sharpe A.G."/>
        </authorList>
    </citation>
    <scope>NUCLEOTIDE SEQUENCE</scope>
    <source>
        <strain evidence="1 2">cv. TO1000</strain>
    </source>
</reference>
<reference evidence="1" key="2">
    <citation type="submission" date="2015-03" db="UniProtKB">
        <authorList>
            <consortium name="EnsemblPlants"/>
        </authorList>
    </citation>
    <scope>IDENTIFICATION</scope>
</reference>
<dbReference type="Proteomes" id="UP000032141">
    <property type="component" value="Chromosome C2"/>
</dbReference>
<dbReference type="AlphaFoldDB" id="A0A0D3ARE6"/>
<sequence length="108" mass="12810">MYMKFLILLNHGSLKIINHHAIFKWSYKTETYSQEQGFPTTRTLTLGLRRASRFFTNQKSSLHILEHFIRICSYINFSQPREQETLEFHCNTIERMVWSGPNAVSDLL</sequence>
<organism evidence="1 2">
    <name type="scientific">Brassica oleracea var. oleracea</name>
    <dbReference type="NCBI Taxonomy" id="109376"/>
    <lineage>
        <taxon>Eukaryota</taxon>
        <taxon>Viridiplantae</taxon>
        <taxon>Streptophyta</taxon>
        <taxon>Embryophyta</taxon>
        <taxon>Tracheophyta</taxon>
        <taxon>Spermatophyta</taxon>
        <taxon>Magnoliopsida</taxon>
        <taxon>eudicotyledons</taxon>
        <taxon>Gunneridae</taxon>
        <taxon>Pentapetalae</taxon>
        <taxon>rosids</taxon>
        <taxon>malvids</taxon>
        <taxon>Brassicales</taxon>
        <taxon>Brassicaceae</taxon>
        <taxon>Brassiceae</taxon>
        <taxon>Brassica</taxon>
    </lineage>
</organism>
<accession>A0A0D3ARE6</accession>
<proteinExistence type="predicted"/>
<evidence type="ECO:0000313" key="1">
    <source>
        <dbReference type="EnsemblPlants" id="Bo2g093240.1"/>
    </source>
</evidence>
<evidence type="ECO:0000313" key="2">
    <source>
        <dbReference type="Proteomes" id="UP000032141"/>
    </source>
</evidence>
<name>A0A0D3ARE6_BRAOL</name>
<dbReference type="HOGENOM" id="CLU_2200586_0_0_1"/>
<dbReference type="Gramene" id="Bo2g093240.1">
    <property type="protein sequence ID" value="Bo2g093240.1"/>
    <property type="gene ID" value="Bo2g093240"/>
</dbReference>